<proteinExistence type="inferred from homology"/>
<sequence>MRFGLISDIHSNLAALEAVLKDLGKVDGLLCMGDIVGYGPQPNEVIERLREYKLFTILGNHDMAVLGLLELQEFNHDAIEANLWTREQLTKGNWEWLESLKTKAKFDENVTLAHGSPLEPVWEYLTTPHAASRNFPEFDTPLCFVGHTHLPRLFRMLEGKRPGTNLPKVEMHIPDPGQTIIIGFGRLILNPGSVGQPRDGDSKASYAIYDDIEETIVFKRVIYDIKRTQQLMQDQGLPQRLIMRLDYGL</sequence>
<evidence type="ECO:0000313" key="4">
    <source>
        <dbReference type="EMBL" id="WJW69356.1"/>
    </source>
</evidence>
<dbReference type="Proteomes" id="UP001431572">
    <property type="component" value="Chromosome 2"/>
</dbReference>
<dbReference type="AlphaFoldDB" id="A0A8T7M5S7"/>
<dbReference type="GO" id="GO:0016791">
    <property type="term" value="F:phosphatase activity"/>
    <property type="evidence" value="ECO:0007669"/>
    <property type="project" value="TreeGrafter"/>
</dbReference>
<dbReference type="PANTHER" id="PTHR42850:SF2">
    <property type="entry name" value="BLL5683 PROTEIN"/>
    <property type="match status" value="1"/>
</dbReference>
<evidence type="ECO:0000313" key="5">
    <source>
        <dbReference type="Proteomes" id="UP000521676"/>
    </source>
</evidence>
<comment type="similarity">
    <text evidence="1">Belongs to the metallophosphoesterase superfamily. YfcE family.</text>
</comment>
<evidence type="ECO:0000313" key="6">
    <source>
        <dbReference type="Proteomes" id="UP001431572"/>
    </source>
</evidence>
<dbReference type="EMBL" id="CP128400">
    <property type="protein sequence ID" value="WJW69356.1"/>
    <property type="molecule type" value="Genomic_DNA"/>
</dbReference>
<reference evidence="4" key="2">
    <citation type="journal article" date="2024" name="Nature">
        <title>Anoxygenic phototroph of the Chloroflexota uses a type I reaction centre.</title>
        <authorList>
            <person name="Tsuji J.M."/>
            <person name="Shaw N.A."/>
            <person name="Nagashima S."/>
            <person name="Venkiteswaran J.J."/>
            <person name="Schiff S.L."/>
            <person name="Watanabe T."/>
            <person name="Fukui M."/>
            <person name="Hanada S."/>
            <person name="Tank M."/>
            <person name="Neufeld J.D."/>
        </authorList>
    </citation>
    <scope>NUCLEOTIDE SEQUENCE</scope>
    <source>
        <strain evidence="4">L227-S17</strain>
    </source>
</reference>
<evidence type="ECO:0000259" key="2">
    <source>
        <dbReference type="Pfam" id="PF12850"/>
    </source>
</evidence>
<keyword evidence="6" id="KW-1185">Reference proteome</keyword>
<accession>A0A8T7M5S7</accession>
<evidence type="ECO:0000313" key="3">
    <source>
        <dbReference type="EMBL" id="NWJ47444.1"/>
    </source>
</evidence>
<dbReference type="RefSeq" id="WP_341471245.1">
    <property type="nucleotide sequence ID" value="NZ_CP128400.1"/>
</dbReference>
<dbReference type="InterPro" id="IPR029052">
    <property type="entry name" value="Metallo-depent_PP-like"/>
</dbReference>
<feature type="domain" description="Calcineurin-like phosphoesterase" evidence="2">
    <location>
        <begin position="1"/>
        <end position="210"/>
    </location>
</feature>
<protein>
    <submittedName>
        <fullName evidence="4">Metallophosphatase family protein</fullName>
    </submittedName>
    <submittedName>
        <fullName evidence="3">Metallophosphoesterase family protein</fullName>
    </submittedName>
</protein>
<dbReference type="Pfam" id="PF12850">
    <property type="entry name" value="Metallophos_2"/>
    <property type="match status" value="1"/>
</dbReference>
<dbReference type="CDD" id="cd00838">
    <property type="entry name" value="MPP_superfamily"/>
    <property type="match status" value="1"/>
</dbReference>
<dbReference type="Proteomes" id="UP000521676">
    <property type="component" value="Unassembled WGS sequence"/>
</dbReference>
<organism evidence="3 5">
    <name type="scientific">Candidatus Chlorohelix allophototropha</name>
    <dbReference type="NCBI Taxonomy" id="3003348"/>
    <lineage>
        <taxon>Bacteria</taxon>
        <taxon>Bacillati</taxon>
        <taxon>Chloroflexota</taxon>
        <taxon>Chloroflexia</taxon>
        <taxon>Candidatus Chloroheliales</taxon>
        <taxon>Candidatus Chloroheliaceae</taxon>
        <taxon>Candidatus Chlorohelix</taxon>
    </lineage>
</organism>
<reference evidence="3 5" key="1">
    <citation type="submission" date="2020-06" db="EMBL/GenBank/DDBJ databases">
        <title>Anoxygenic phototrophic Chloroflexota member uses a Type I reaction center.</title>
        <authorList>
            <person name="Tsuji J.M."/>
            <person name="Shaw N.A."/>
            <person name="Nagashima S."/>
            <person name="Venkiteswaran J."/>
            <person name="Schiff S.L."/>
            <person name="Hanada S."/>
            <person name="Tank M."/>
            <person name="Neufeld J.D."/>
        </authorList>
    </citation>
    <scope>NUCLEOTIDE SEQUENCE [LARGE SCALE GENOMIC DNA]</scope>
    <source>
        <strain evidence="3">L227-S17</strain>
    </source>
</reference>
<dbReference type="PIRSF" id="PIRSF000883">
    <property type="entry name" value="Pesterase_MJ0912"/>
    <property type="match status" value="1"/>
</dbReference>
<evidence type="ECO:0000256" key="1">
    <source>
        <dbReference type="ARBA" id="ARBA00008950"/>
    </source>
</evidence>
<dbReference type="PANTHER" id="PTHR42850">
    <property type="entry name" value="METALLOPHOSPHOESTERASE"/>
    <property type="match status" value="1"/>
</dbReference>
<dbReference type="InterPro" id="IPR024654">
    <property type="entry name" value="Calcineurin-like_PHP_lpxH"/>
</dbReference>
<gene>
    <name evidence="3" type="ORF">HXX08_16415</name>
    <name evidence="4" type="ORF">OZ401_002964</name>
</gene>
<dbReference type="GO" id="GO:0005737">
    <property type="term" value="C:cytoplasm"/>
    <property type="evidence" value="ECO:0007669"/>
    <property type="project" value="TreeGrafter"/>
</dbReference>
<dbReference type="Gene3D" id="3.60.21.10">
    <property type="match status" value="1"/>
</dbReference>
<dbReference type="EMBL" id="JACATZ010000003">
    <property type="protein sequence ID" value="NWJ47444.1"/>
    <property type="molecule type" value="Genomic_DNA"/>
</dbReference>
<name>A0A8T7M5S7_9CHLR</name>
<dbReference type="SUPFAM" id="SSF56300">
    <property type="entry name" value="Metallo-dependent phosphatases"/>
    <property type="match status" value="1"/>
</dbReference>
<dbReference type="InterPro" id="IPR050126">
    <property type="entry name" value="Ap4A_hydrolase"/>
</dbReference>
<dbReference type="InterPro" id="IPR011152">
    <property type="entry name" value="Pesterase_MJ0912"/>
</dbReference>